<comment type="caution">
    <text evidence="12">The sequence shown here is derived from an EMBL/GenBank/DDBJ whole genome shotgun (WGS) entry which is preliminary data.</text>
</comment>
<evidence type="ECO:0000256" key="2">
    <source>
        <dbReference type="ARBA" id="ARBA00010552"/>
    </source>
</evidence>
<evidence type="ECO:0000256" key="9">
    <source>
        <dbReference type="ARBA" id="ARBA00023303"/>
    </source>
</evidence>
<comment type="subcellular location">
    <subcellularLocation>
        <location evidence="1">Membrane</location>
        <topology evidence="1">Multi-pass membrane protein</topology>
    </subcellularLocation>
</comment>
<keyword evidence="8" id="KW-1071">Ligand-gated ion channel</keyword>
<dbReference type="InterPro" id="IPR000595">
    <property type="entry name" value="cNMP-bd_dom"/>
</dbReference>
<feature type="region of interest" description="Disordered" evidence="10">
    <location>
        <begin position="77"/>
        <end position="113"/>
    </location>
</feature>
<dbReference type="GO" id="GO:0016020">
    <property type="term" value="C:membrane"/>
    <property type="evidence" value="ECO:0007669"/>
    <property type="project" value="UniProtKB-SubCell"/>
</dbReference>
<feature type="compositionally biased region" description="Basic and acidic residues" evidence="10">
    <location>
        <begin position="19"/>
        <end position="28"/>
    </location>
</feature>
<feature type="compositionally biased region" description="Basic and acidic residues" evidence="10">
    <location>
        <begin position="2165"/>
        <end position="2186"/>
    </location>
</feature>
<name>A0A813K7B5_POLGL</name>
<dbReference type="InterPro" id="IPR018488">
    <property type="entry name" value="cNMP-bd_CS"/>
</dbReference>
<feature type="region of interest" description="Disordered" evidence="10">
    <location>
        <begin position="883"/>
        <end position="921"/>
    </location>
</feature>
<evidence type="ECO:0000313" key="13">
    <source>
        <dbReference type="Proteomes" id="UP000626109"/>
    </source>
</evidence>
<evidence type="ECO:0000256" key="6">
    <source>
        <dbReference type="ARBA" id="ARBA00023065"/>
    </source>
</evidence>
<dbReference type="PROSITE" id="PS00889">
    <property type="entry name" value="CNMP_BINDING_2"/>
    <property type="match status" value="1"/>
</dbReference>
<evidence type="ECO:0000256" key="5">
    <source>
        <dbReference type="ARBA" id="ARBA00022989"/>
    </source>
</evidence>
<dbReference type="Pfam" id="PF01042">
    <property type="entry name" value="Ribonuc_L-PSP"/>
    <property type="match status" value="1"/>
</dbReference>
<feature type="compositionally biased region" description="Acidic residues" evidence="10">
    <location>
        <begin position="2190"/>
        <end position="2208"/>
    </location>
</feature>
<dbReference type="NCBIfam" id="TIGR00004">
    <property type="entry name" value="Rid family detoxifying hydrolase"/>
    <property type="match status" value="1"/>
</dbReference>
<dbReference type="InterPro" id="IPR006056">
    <property type="entry name" value="RidA"/>
</dbReference>
<feature type="region of interest" description="Disordered" evidence="10">
    <location>
        <begin position="1147"/>
        <end position="1203"/>
    </location>
</feature>
<keyword evidence="5" id="KW-1133">Transmembrane helix</keyword>
<feature type="domain" description="Cyclic nucleotide-binding" evidence="11">
    <location>
        <begin position="313"/>
        <end position="418"/>
    </location>
</feature>
<dbReference type="EMBL" id="CAJNNW010028415">
    <property type="protein sequence ID" value="CAE8696001.1"/>
    <property type="molecule type" value="Genomic_DNA"/>
</dbReference>
<dbReference type="GO" id="GO:0044877">
    <property type="term" value="F:protein-containing complex binding"/>
    <property type="evidence" value="ECO:0007669"/>
    <property type="project" value="TreeGrafter"/>
</dbReference>
<feature type="domain" description="Cyclic nucleotide-binding" evidence="11">
    <location>
        <begin position="782"/>
        <end position="862"/>
    </location>
</feature>
<evidence type="ECO:0000256" key="8">
    <source>
        <dbReference type="ARBA" id="ARBA00023286"/>
    </source>
</evidence>
<feature type="compositionally biased region" description="Polar residues" evidence="10">
    <location>
        <begin position="1727"/>
        <end position="1736"/>
    </location>
</feature>
<evidence type="ECO:0000256" key="7">
    <source>
        <dbReference type="ARBA" id="ARBA00023136"/>
    </source>
</evidence>
<dbReference type="InterPro" id="IPR006175">
    <property type="entry name" value="YjgF/YER057c/UK114"/>
</dbReference>
<dbReference type="PANTHER" id="PTHR45638">
    <property type="entry name" value="CYCLIC NUCLEOTIDE-GATED CATION CHANNEL SUBUNIT A"/>
    <property type="match status" value="1"/>
</dbReference>
<protein>
    <recommendedName>
        <fullName evidence="11">Cyclic nucleotide-binding domain-containing protein</fullName>
    </recommendedName>
</protein>
<dbReference type="InterPro" id="IPR050866">
    <property type="entry name" value="CNG_cation_channel"/>
</dbReference>
<dbReference type="SUPFAM" id="SSF51206">
    <property type="entry name" value="cAMP-binding domain-like"/>
    <property type="match status" value="4"/>
</dbReference>
<evidence type="ECO:0000256" key="10">
    <source>
        <dbReference type="SAM" id="MobiDB-lite"/>
    </source>
</evidence>
<feature type="region of interest" description="Disordered" evidence="10">
    <location>
        <begin position="1046"/>
        <end position="1070"/>
    </location>
</feature>
<keyword evidence="4" id="KW-0812">Transmembrane</keyword>
<dbReference type="SUPFAM" id="SSF55298">
    <property type="entry name" value="YjgF-like"/>
    <property type="match status" value="1"/>
</dbReference>
<feature type="compositionally biased region" description="Low complexity" evidence="10">
    <location>
        <begin position="40"/>
        <end position="54"/>
    </location>
</feature>
<keyword evidence="3" id="KW-0813">Transport</keyword>
<feature type="compositionally biased region" description="Pro residues" evidence="10">
    <location>
        <begin position="1766"/>
        <end position="1787"/>
    </location>
</feature>
<feature type="region of interest" description="Disordered" evidence="10">
    <location>
        <begin position="1847"/>
        <end position="1868"/>
    </location>
</feature>
<evidence type="ECO:0000256" key="3">
    <source>
        <dbReference type="ARBA" id="ARBA00022448"/>
    </source>
</evidence>
<feature type="domain" description="Cyclic nucleotide-binding" evidence="11">
    <location>
        <begin position="452"/>
        <end position="565"/>
    </location>
</feature>
<evidence type="ECO:0000313" key="12">
    <source>
        <dbReference type="EMBL" id="CAE8696001.1"/>
    </source>
</evidence>
<feature type="region of interest" description="Disordered" evidence="10">
    <location>
        <begin position="1685"/>
        <end position="1787"/>
    </location>
</feature>
<accession>A0A813K7B5</accession>
<feature type="compositionally biased region" description="Polar residues" evidence="10">
    <location>
        <begin position="1698"/>
        <end position="1707"/>
    </location>
</feature>
<evidence type="ECO:0000256" key="4">
    <source>
        <dbReference type="ARBA" id="ARBA00022692"/>
    </source>
</evidence>
<keyword evidence="7" id="KW-0472">Membrane</keyword>
<feature type="region of interest" description="Disordered" evidence="10">
    <location>
        <begin position="2123"/>
        <end position="2208"/>
    </location>
</feature>
<dbReference type="Gene3D" id="2.60.120.10">
    <property type="entry name" value="Jelly Rolls"/>
    <property type="match status" value="4"/>
</dbReference>
<feature type="compositionally biased region" description="Acidic residues" evidence="10">
    <location>
        <begin position="1"/>
        <end position="10"/>
    </location>
</feature>
<dbReference type="CDD" id="cd00448">
    <property type="entry name" value="YjgF_YER057c_UK114_family"/>
    <property type="match status" value="1"/>
</dbReference>
<dbReference type="PROSITE" id="PS00888">
    <property type="entry name" value="CNMP_BINDING_1"/>
    <property type="match status" value="1"/>
</dbReference>
<dbReference type="Pfam" id="PF00027">
    <property type="entry name" value="cNMP_binding"/>
    <property type="match status" value="3"/>
</dbReference>
<comment type="similarity">
    <text evidence="2">Belongs to the RutC family.</text>
</comment>
<feature type="compositionally biased region" description="Acidic residues" evidence="10">
    <location>
        <begin position="1147"/>
        <end position="1173"/>
    </location>
</feature>
<keyword evidence="6" id="KW-0406">Ion transport</keyword>
<proteinExistence type="inferred from homology"/>
<evidence type="ECO:0000259" key="11">
    <source>
        <dbReference type="PROSITE" id="PS50042"/>
    </source>
</evidence>
<organism evidence="12 13">
    <name type="scientific">Polarella glacialis</name>
    <name type="common">Dinoflagellate</name>
    <dbReference type="NCBI Taxonomy" id="89957"/>
    <lineage>
        <taxon>Eukaryota</taxon>
        <taxon>Sar</taxon>
        <taxon>Alveolata</taxon>
        <taxon>Dinophyceae</taxon>
        <taxon>Suessiales</taxon>
        <taxon>Suessiaceae</taxon>
        <taxon>Polarella</taxon>
    </lineage>
</organism>
<feature type="region of interest" description="Disordered" evidence="10">
    <location>
        <begin position="1099"/>
        <end position="1118"/>
    </location>
</feature>
<dbReference type="CDD" id="cd00038">
    <property type="entry name" value="CAP_ED"/>
    <property type="match status" value="4"/>
</dbReference>
<gene>
    <name evidence="12" type="ORF">PGLA2088_LOCUS29627</name>
</gene>
<dbReference type="InterPro" id="IPR035959">
    <property type="entry name" value="RutC-like_sf"/>
</dbReference>
<sequence length="2208" mass="244816">MGSGDAELEDVANSTMERGGGEGLRDQPRTGTDMFSLEGRSTPSPWQSSSSTRQELLGQIPRSSPLNLHSQLFKQSLNSHPSVLGQLNRRSRRLGDPEPISPRQRESSFLPRRIGDSDPAIPDMIHSHPLFKGASKDLKDEIAAIAQRVRIRLDEMGGTPAERTALYRGGAGMLSDLFEHNLLPNQSKLLVEQGKEPEDFDGVLIVGLNDAPACEVFFNGHSLGREVDEFTIPGAAGQEVAFGLVKNFMFSVRMHREPAKGTCFIRREDLTCILSKPRFLSEARFIRDQIHRAAVTFISGWLVRHSAKVKIRLFSNMPQDFMSALLRLVSVRMVNAGDCICCESDPGQSAIYLYTGEADVWIRGQKVCMMSQASGFNAWAAWWGMIEAVHACKHRVATVNALTDCVVWELKADDLDKIRPSFSDECGFFEKVAEKQMKQIGPFLLDEIQISILRECSDEFLQVLKKSMTRSQRICYPKENIVTEGDHGDEMFVLVNGSCTVYRSASSTPLRTLHRGACFGEVAVLGISNIRTATITCDTLCDLRVLSRSGLSAVLNLYPQERQRMESITRAYGQSRKTCIDVLLKVGAGFSRAFCSTLAENMFEKPYFAAQPLMQQAEEGQYLFVLVSGEVEIEISGLECCVQAPSVSFANGQYVTTVQAPAIFGERVLLEPGCKSSATVRSLVVSNCLLLPTSKDFREVLKAKYPLDFSKLEALVQKKMEITKQTVTDGTGRNSLIKLEDDRTNHFFRDSDFDFMARLGECCERVFFASGTNLTTEGYPCNFLIIQEGKGTATIKGQIVARVGAGDVIGEFVMLGLSENCTASICADQDVLAFSITKATFQELLNDFPRERDRLNDLARKRRGRATILTKVRQVARSTLFGAVAKPADKTSQQEPEKHKSAKPPPVHPRPHSPHPPKNLGGLDVSWVLRRKVEICAGPVVRYQRRELLTPLLPPQGFRVPKAGTGTPWAVVHCHKERGMVRDIPLPSIMRTKKVAGLYGRRIWQACVPDRSCRRSPDLLRPDGPASSLPEVLSLEEDARALEAKLCESDKRKQEPEQSEKQSRGKLIDEEDLEALEAALKAEMDEQFRLELSSRSLKEQFRDKGETTPLDDGGDVNEPSFEVAANLELQLEQQLEEFGEDVKLETLEEQNEEDEDAVAEEEDEAEAEEEEEKEEKKEEEVDEEDEEEEEEEQVHLQELKNQEEMEEEFERIKSAETIQDVEAAELGDGIMSTEAQATAEFAVTRAMASIAKELREELAITRAMVDIPSEEDLKQEENDHVEDMNHSLRMARPHVCTHFGSASAAFLSACVLSPAGWRLRAMDNKALVNLVAAAAAGTRLIERALAGALVQRWSSPRIQCINVEKGAPKPIGPYCSAVRVGNLLYCSGQVALDPATGEFQGGSVKSQTQRVLANVKAVLEGSGSSMDRVVKATVFLQDMGDFAAVNEIYAAAFGNHRPARSAVEVAKLPKGALVEASPSGLHIAALSIIMPPDLHSFWCAKSTLGNGSEDDHNGSNPPMTMLGQVSFLLYRDEEGNIAAECRLASSSRSSRTGQRAVRSVRGRPEARKAQQAAIPPRDALGARLTSRRYPQMSSNLRGKRPRRMLVYHQLLRGTITEWHAGRQPYGWIMPHEAIEHDALEKSGTVYFTEDDVDGKFDGIGSDVEFMLYLDERGLGAEHVQPIALSEPITQRPEPSAPSMASRQSSRTAAFGPSSDLPEWLPRRKQVSSEQRQSSASDGAAISRPEVVRPSSMRGQRPAVPERRRPVQPPSRPPPNPSRNPAPRPPRLVPSAREAVASLRRLNGAHHTRGSISAHMDTKEEHDWQDEPGLIVDEEDEVDEEDPAGAWETRGAQDELPEPDEVGGDHGPGSARERALAVLGAGVKQVLEPIAHLEETWSSDELCKRVVRYFAKGIELQGLGELAWEDVVVQFAEKGLQSYECACFQRPWASQVDFTPVLADVAWELVRDSPDCPQQIQVQQLVAEEWDKTERRHNLDKALWMSVDCAFPRQPKEMKTQMYNALTKSRVTAQKAGSEAPPGMLQIKAFVRKWMQESVWRLESIAPSEVTGNALVALFQILVAPEEINDVFTCVPAEFMATTGKSRPPRKWSYLREAVQLTLDEVDDWKTRSSSSKKRKRTALSSDGHEEDIAGAGTSEGGQGLPSEPSLKEQKGPYSEHDQSDLEDHPGLDNVQEELDPDGIIEIKEEADE</sequence>
<dbReference type="InterPro" id="IPR018490">
    <property type="entry name" value="cNMP-bd_dom_sf"/>
</dbReference>
<dbReference type="FunFam" id="3.30.1330.40:FF:000001">
    <property type="entry name" value="L-PSP family endoribonuclease"/>
    <property type="match status" value="1"/>
</dbReference>
<feature type="region of interest" description="Disordered" evidence="10">
    <location>
        <begin position="1549"/>
        <end position="1574"/>
    </location>
</feature>
<dbReference type="InterPro" id="IPR014710">
    <property type="entry name" value="RmlC-like_jellyroll"/>
</dbReference>
<feature type="compositionally biased region" description="Acidic residues" evidence="10">
    <location>
        <begin position="1180"/>
        <end position="1192"/>
    </location>
</feature>
<feature type="compositionally biased region" description="Basic and acidic residues" evidence="10">
    <location>
        <begin position="1046"/>
        <end position="1068"/>
    </location>
</feature>
<evidence type="ECO:0000256" key="1">
    <source>
        <dbReference type="ARBA" id="ARBA00004141"/>
    </source>
</evidence>
<dbReference type="GO" id="GO:0005221">
    <property type="term" value="F:intracellularly cyclic nucleotide-activated monoatomic cation channel activity"/>
    <property type="evidence" value="ECO:0007669"/>
    <property type="project" value="InterPro"/>
</dbReference>
<feature type="region of interest" description="Disordered" evidence="10">
    <location>
        <begin position="1801"/>
        <end position="1824"/>
    </location>
</feature>
<reference evidence="12" key="1">
    <citation type="submission" date="2021-02" db="EMBL/GenBank/DDBJ databases">
        <authorList>
            <person name="Dougan E. K."/>
            <person name="Rhodes N."/>
            <person name="Thang M."/>
            <person name="Chan C."/>
        </authorList>
    </citation>
    <scope>NUCLEOTIDE SEQUENCE</scope>
</reference>
<keyword evidence="9" id="KW-0407">Ion channel</keyword>
<dbReference type="PROSITE" id="PS50042">
    <property type="entry name" value="CNMP_BINDING_3"/>
    <property type="match status" value="4"/>
</dbReference>
<feature type="domain" description="Cyclic nucleotide-binding" evidence="11">
    <location>
        <begin position="598"/>
        <end position="691"/>
    </location>
</feature>
<feature type="compositionally biased region" description="Basic and acidic residues" evidence="10">
    <location>
        <begin position="1193"/>
        <end position="1203"/>
    </location>
</feature>
<dbReference type="Gene3D" id="3.30.1330.40">
    <property type="entry name" value="RutC-like"/>
    <property type="match status" value="1"/>
</dbReference>
<feature type="region of interest" description="Disordered" evidence="10">
    <location>
        <begin position="1"/>
        <end position="56"/>
    </location>
</feature>
<dbReference type="PANTHER" id="PTHR45638:SF11">
    <property type="entry name" value="CYCLIC NUCLEOTIDE-GATED CATION CHANNEL SUBUNIT A"/>
    <property type="match status" value="1"/>
</dbReference>
<dbReference type="SMART" id="SM00100">
    <property type="entry name" value="cNMP"/>
    <property type="match status" value="4"/>
</dbReference>
<dbReference type="Proteomes" id="UP000626109">
    <property type="component" value="Unassembled WGS sequence"/>
</dbReference>